<comment type="caution">
    <text evidence="2">The sequence shown here is derived from an EMBL/GenBank/DDBJ whole genome shotgun (WGS) entry which is preliminary data.</text>
</comment>
<reference evidence="2" key="1">
    <citation type="submission" date="2021-07" db="EMBL/GenBank/DDBJ databases">
        <title>Draft genome sequence of carbapenem-resistant Aeromonas spp. in Japan.</title>
        <authorList>
            <person name="Maehana S."/>
            <person name="Suzuki M."/>
            <person name="Kitasato H."/>
        </authorList>
    </citation>
    <scope>NUCLEOTIDE SEQUENCE</scope>
    <source>
        <strain evidence="2">KAM343</strain>
    </source>
</reference>
<accession>A0AAV4YRU3</accession>
<sequence length="207" mass="22214">MIKKCTLLVAVCAITACASNTPKQNWIVVKDTDQFTDKTTCTVTTGSFYSGGSVYTLNGNFYPYIQKDDSNVIVGVRSGGKVKMPVGNIQLRIDANPAWTVTSAETTILATSANVNSQPPLYADNLSDEQKKVFAETYKTAMNSTTQVMSPFTSTTGDKAHSILAEMLSGQKLIYRTIGLNQAASSTGEVLLDNSLKESLSQCGITL</sequence>
<protein>
    <recommendedName>
        <fullName evidence="4">Lipoprotein</fullName>
    </recommendedName>
</protein>
<evidence type="ECO:0000313" key="2">
    <source>
        <dbReference type="EMBL" id="GJA42866.1"/>
    </source>
</evidence>
<evidence type="ECO:0008006" key="4">
    <source>
        <dbReference type="Google" id="ProtNLM"/>
    </source>
</evidence>
<dbReference type="AlphaFoldDB" id="A0AAV4YRU3"/>
<dbReference type="EMBL" id="BPNI01000106">
    <property type="protein sequence ID" value="GJA42866.1"/>
    <property type="molecule type" value="Genomic_DNA"/>
</dbReference>
<proteinExistence type="predicted"/>
<evidence type="ECO:0000313" key="3">
    <source>
        <dbReference type="Proteomes" id="UP000886939"/>
    </source>
</evidence>
<organism evidence="2 3">
    <name type="scientific">Aeromonas caviae</name>
    <name type="common">Aeromonas punctata</name>
    <dbReference type="NCBI Taxonomy" id="648"/>
    <lineage>
        <taxon>Bacteria</taxon>
        <taxon>Pseudomonadati</taxon>
        <taxon>Pseudomonadota</taxon>
        <taxon>Gammaproteobacteria</taxon>
        <taxon>Aeromonadales</taxon>
        <taxon>Aeromonadaceae</taxon>
        <taxon>Aeromonas</taxon>
    </lineage>
</organism>
<evidence type="ECO:0000256" key="1">
    <source>
        <dbReference type="SAM" id="SignalP"/>
    </source>
</evidence>
<feature type="chain" id="PRO_5043786364" description="Lipoprotein" evidence="1">
    <location>
        <begin position="19"/>
        <end position="207"/>
    </location>
</feature>
<keyword evidence="1" id="KW-0732">Signal</keyword>
<dbReference type="RefSeq" id="WP_223933883.1">
    <property type="nucleotide sequence ID" value="NZ_BPNI01000106.1"/>
</dbReference>
<gene>
    <name evidence="2" type="ORF">KAM343_36620</name>
</gene>
<name>A0AAV4YRU3_AERCA</name>
<feature type="signal peptide" evidence="1">
    <location>
        <begin position="1"/>
        <end position="18"/>
    </location>
</feature>
<dbReference type="PROSITE" id="PS51257">
    <property type="entry name" value="PROKAR_LIPOPROTEIN"/>
    <property type="match status" value="1"/>
</dbReference>
<dbReference type="Proteomes" id="UP000886939">
    <property type="component" value="Unassembled WGS sequence"/>
</dbReference>